<name>A0A2K1KE68_PHYPA</name>
<evidence type="ECO:0000313" key="1">
    <source>
        <dbReference type="EMBL" id="PNR52076.1"/>
    </source>
</evidence>
<evidence type="ECO:0000313" key="2">
    <source>
        <dbReference type="EnsemblPlants" id="Pp3c6_3510V3.1"/>
    </source>
</evidence>
<sequence>MTRDCATAAAVRRLASIQIWRGPSRVTRYQLDHDCQYLYPLHIHPHQFAGCKRQLSVVRKKSLHFGSGDYLGFLFSLQVKETESAFADAGISTSKSTRLDPSVWRICVA</sequence>
<proteinExistence type="predicted"/>
<evidence type="ECO:0000313" key="3">
    <source>
        <dbReference type="Proteomes" id="UP000006727"/>
    </source>
</evidence>
<reference evidence="1 3" key="2">
    <citation type="journal article" date="2018" name="Plant J.">
        <title>The Physcomitrella patens chromosome-scale assembly reveals moss genome structure and evolution.</title>
        <authorList>
            <person name="Lang D."/>
            <person name="Ullrich K.K."/>
            <person name="Murat F."/>
            <person name="Fuchs J."/>
            <person name="Jenkins J."/>
            <person name="Haas F.B."/>
            <person name="Piednoel M."/>
            <person name="Gundlach H."/>
            <person name="Van Bel M."/>
            <person name="Meyberg R."/>
            <person name="Vives C."/>
            <person name="Morata J."/>
            <person name="Symeonidi A."/>
            <person name="Hiss M."/>
            <person name="Muchero W."/>
            <person name="Kamisugi Y."/>
            <person name="Saleh O."/>
            <person name="Blanc G."/>
            <person name="Decker E.L."/>
            <person name="van Gessel N."/>
            <person name="Grimwood J."/>
            <person name="Hayes R.D."/>
            <person name="Graham S.W."/>
            <person name="Gunter L.E."/>
            <person name="McDaniel S.F."/>
            <person name="Hoernstein S.N.W."/>
            <person name="Larsson A."/>
            <person name="Li F.W."/>
            <person name="Perroud P.F."/>
            <person name="Phillips J."/>
            <person name="Ranjan P."/>
            <person name="Rokshar D.S."/>
            <person name="Rothfels C.J."/>
            <person name="Schneider L."/>
            <person name="Shu S."/>
            <person name="Stevenson D.W."/>
            <person name="Thummler F."/>
            <person name="Tillich M."/>
            <person name="Villarreal Aguilar J.C."/>
            <person name="Widiez T."/>
            <person name="Wong G.K."/>
            <person name="Wymore A."/>
            <person name="Zhang Y."/>
            <person name="Zimmer A.D."/>
            <person name="Quatrano R.S."/>
            <person name="Mayer K.F.X."/>
            <person name="Goodstein D."/>
            <person name="Casacuberta J.M."/>
            <person name="Vandepoele K."/>
            <person name="Reski R."/>
            <person name="Cuming A.C."/>
            <person name="Tuskan G.A."/>
            <person name="Maumus F."/>
            <person name="Salse J."/>
            <person name="Schmutz J."/>
            <person name="Rensing S.A."/>
        </authorList>
    </citation>
    <scope>NUCLEOTIDE SEQUENCE [LARGE SCALE GENOMIC DNA]</scope>
    <source>
        <strain evidence="2 3">cv. Gransden 2004</strain>
    </source>
</reference>
<dbReference type="Gramene" id="Pp3c6_3510V3.1">
    <property type="protein sequence ID" value="Pp3c6_3510V3.1"/>
    <property type="gene ID" value="Pp3c6_3510"/>
</dbReference>
<keyword evidence="3" id="KW-1185">Reference proteome</keyword>
<reference evidence="2" key="3">
    <citation type="submission" date="2020-12" db="UniProtKB">
        <authorList>
            <consortium name="EnsemblPlants"/>
        </authorList>
    </citation>
    <scope>IDENTIFICATION</scope>
</reference>
<protein>
    <submittedName>
        <fullName evidence="1 2">Uncharacterized protein</fullName>
    </submittedName>
</protein>
<accession>A0A2K1KE68</accession>
<dbReference type="EMBL" id="ABEU02000006">
    <property type="protein sequence ID" value="PNR52076.1"/>
    <property type="molecule type" value="Genomic_DNA"/>
</dbReference>
<gene>
    <name evidence="1" type="ORF">PHYPA_008450</name>
</gene>
<dbReference type="EnsemblPlants" id="Pp3c6_3510V3.1">
    <property type="protein sequence ID" value="Pp3c6_3510V3.1"/>
    <property type="gene ID" value="Pp3c6_3510"/>
</dbReference>
<organism evidence="1">
    <name type="scientific">Physcomitrium patens</name>
    <name type="common">Spreading-leaved earth moss</name>
    <name type="synonym">Physcomitrella patens</name>
    <dbReference type="NCBI Taxonomy" id="3218"/>
    <lineage>
        <taxon>Eukaryota</taxon>
        <taxon>Viridiplantae</taxon>
        <taxon>Streptophyta</taxon>
        <taxon>Embryophyta</taxon>
        <taxon>Bryophyta</taxon>
        <taxon>Bryophytina</taxon>
        <taxon>Bryopsida</taxon>
        <taxon>Funariidae</taxon>
        <taxon>Funariales</taxon>
        <taxon>Funariaceae</taxon>
        <taxon>Physcomitrium</taxon>
    </lineage>
</organism>
<dbReference type="Proteomes" id="UP000006727">
    <property type="component" value="Chromosome 6"/>
</dbReference>
<dbReference type="InParanoid" id="A0A2K1KE68"/>
<dbReference type="AlphaFoldDB" id="A0A2K1KE68"/>
<reference evidence="1 3" key="1">
    <citation type="journal article" date="2008" name="Science">
        <title>The Physcomitrella genome reveals evolutionary insights into the conquest of land by plants.</title>
        <authorList>
            <person name="Rensing S."/>
            <person name="Lang D."/>
            <person name="Zimmer A."/>
            <person name="Terry A."/>
            <person name="Salamov A."/>
            <person name="Shapiro H."/>
            <person name="Nishiyama T."/>
            <person name="Perroud P.-F."/>
            <person name="Lindquist E."/>
            <person name="Kamisugi Y."/>
            <person name="Tanahashi T."/>
            <person name="Sakakibara K."/>
            <person name="Fujita T."/>
            <person name="Oishi K."/>
            <person name="Shin-I T."/>
            <person name="Kuroki Y."/>
            <person name="Toyoda A."/>
            <person name="Suzuki Y."/>
            <person name="Hashimoto A."/>
            <person name="Yamaguchi K."/>
            <person name="Sugano A."/>
            <person name="Kohara Y."/>
            <person name="Fujiyama A."/>
            <person name="Anterola A."/>
            <person name="Aoki S."/>
            <person name="Ashton N."/>
            <person name="Barbazuk W.B."/>
            <person name="Barker E."/>
            <person name="Bennetzen J."/>
            <person name="Bezanilla M."/>
            <person name="Blankenship R."/>
            <person name="Cho S.H."/>
            <person name="Dutcher S."/>
            <person name="Estelle M."/>
            <person name="Fawcett J.A."/>
            <person name="Gundlach H."/>
            <person name="Hanada K."/>
            <person name="Heyl A."/>
            <person name="Hicks K.A."/>
            <person name="Hugh J."/>
            <person name="Lohr M."/>
            <person name="Mayer K."/>
            <person name="Melkozernov A."/>
            <person name="Murata T."/>
            <person name="Nelson D."/>
            <person name="Pils B."/>
            <person name="Prigge M."/>
            <person name="Reiss B."/>
            <person name="Renner T."/>
            <person name="Rombauts S."/>
            <person name="Rushton P."/>
            <person name="Sanderfoot A."/>
            <person name="Schween G."/>
            <person name="Shiu S.-H."/>
            <person name="Stueber K."/>
            <person name="Theodoulou F.L."/>
            <person name="Tu H."/>
            <person name="Van de Peer Y."/>
            <person name="Verrier P.J."/>
            <person name="Waters E."/>
            <person name="Wood A."/>
            <person name="Yang L."/>
            <person name="Cove D."/>
            <person name="Cuming A."/>
            <person name="Hasebe M."/>
            <person name="Lucas S."/>
            <person name="Mishler D.B."/>
            <person name="Reski R."/>
            <person name="Grigoriev I."/>
            <person name="Quatrano R.S."/>
            <person name="Boore J.L."/>
        </authorList>
    </citation>
    <scope>NUCLEOTIDE SEQUENCE [LARGE SCALE GENOMIC DNA]</scope>
    <source>
        <strain evidence="2 3">cv. Gransden 2004</strain>
    </source>
</reference>